<dbReference type="AlphaFoldDB" id="A0A5N8WCU0"/>
<feature type="transmembrane region" description="Helical" evidence="1">
    <location>
        <begin position="29"/>
        <end position="47"/>
    </location>
</feature>
<reference evidence="2 3" key="1">
    <citation type="submission" date="2019-07" db="EMBL/GenBank/DDBJ databases">
        <title>New species of Amycolatopsis and Streptomyces.</title>
        <authorList>
            <person name="Duangmal K."/>
            <person name="Teo W.F.A."/>
            <person name="Lipun K."/>
        </authorList>
    </citation>
    <scope>NUCLEOTIDE SEQUENCE [LARGE SCALE GENOMIC DNA]</scope>
    <source>
        <strain evidence="2 3">TISTR 2346</strain>
    </source>
</reference>
<gene>
    <name evidence="2" type="ORF">FNH04_31435</name>
</gene>
<dbReference type="EMBL" id="VJZE01000305">
    <property type="protein sequence ID" value="MPY44258.1"/>
    <property type="molecule type" value="Genomic_DNA"/>
</dbReference>
<keyword evidence="3" id="KW-1185">Reference proteome</keyword>
<keyword evidence="1" id="KW-0472">Membrane</keyword>
<protein>
    <submittedName>
        <fullName evidence="2">Uncharacterized protein</fullName>
    </submittedName>
</protein>
<evidence type="ECO:0000313" key="2">
    <source>
        <dbReference type="EMBL" id="MPY44258.1"/>
    </source>
</evidence>
<evidence type="ECO:0000256" key="1">
    <source>
        <dbReference type="SAM" id="Phobius"/>
    </source>
</evidence>
<sequence>MVPHFPTSHAWARREALQPRRWPDGSGTWVHLVCGGVTALAAGALAVRRLRGRPQTGPR</sequence>
<accession>A0A5N8WCU0</accession>
<name>A0A5N8WCU0_9ACTN</name>
<keyword evidence="1" id="KW-0812">Transmembrane</keyword>
<dbReference type="Proteomes" id="UP000326979">
    <property type="component" value="Unassembled WGS sequence"/>
</dbReference>
<evidence type="ECO:0000313" key="3">
    <source>
        <dbReference type="Proteomes" id="UP000326979"/>
    </source>
</evidence>
<comment type="caution">
    <text evidence="2">The sequence shown here is derived from an EMBL/GenBank/DDBJ whole genome shotgun (WGS) entry which is preliminary data.</text>
</comment>
<organism evidence="2 3">
    <name type="scientific">Streptomyces phyllanthi</name>
    <dbReference type="NCBI Taxonomy" id="1803180"/>
    <lineage>
        <taxon>Bacteria</taxon>
        <taxon>Bacillati</taxon>
        <taxon>Actinomycetota</taxon>
        <taxon>Actinomycetes</taxon>
        <taxon>Kitasatosporales</taxon>
        <taxon>Streptomycetaceae</taxon>
        <taxon>Streptomyces</taxon>
    </lineage>
</organism>
<keyword evidence="1" id="KW-1133">Transmembrane helix</keyword>
<proteinExistence type="predicted"/>